<proteinExistence type="inferred from homology"/>
<dbReference type="Proteomes" id="UP001148299">
    <property type="component" value="Unassembled WGS sequence"/>
</dbReference>
<dbReference type="PROSITE" id="PS00600">
    <property type="entry name" value="AA_TRANSFER_CLASS_3"/>
    <property type="match status" value="1"/>
</dbReference>
<comment type="similarity">
    <text evidence="3 8">Belongs to the class-III pyridoxal-phosphate-dependent aminotransferase family.</text>
</comment>
<protein>
    <recommendedName>
        <fullName evidence="4 9">Ornithine aminotransferase</fullName>
        <ecNumber evidence="4 9">2.6.1.13</ecNumber>
    </recommendedName>
</protein>
<dbReference type="EMBL" id="JAPZBQ010000003">
    <property type="protein sequence ID" value="KAJ5337847.1"/>
    <property type="molecule type" value="Genomic_DNA"/>
</dbReference>
<dbReference type="Pfam" id="PF00202">
    <property type="entry name" value="Aminotran_3"/>
    <property type="match status" value="1"/>
</dbReference>
<evidence type="ECO:0000313" key="11">
    <source>
        <dbReference type="EMBL" id="KAJ5340716.1"/>
    </source>
</evidence>
<dbReference type="PANTHER" id="PTHR11986">
    <property type="entry name" value="AMINOTRANSFERASE CLASS III"/>
    <property type="match status" value="1"/>
</dbReference>
<keyword evidence="5 9" id="KW-0032">Aminotransferase</keyword>
<dbReference type="GO" id="GO:0042802">
    <property type="term" value="F:identical protein binding"/>
    <property type="evidence" value="ECO:0007669"/>
    <property type="project" value="TreeGrafter"/>
</dbReference>
<dbReference type="Proteomes" id="UP001147695">
    <property type="component" value="Unassembled WGS sequence"/>
</dbReference>
<dbReference type="CDD" id="cd00610">
    <property type="entry name" value="OAT_like"/>
    <property type="match status" value="1"/>
</dbReference>
<dbReference type="FunFam" id="3.40.640.10:FF:000011">
    <property type="entry name" value="Ornithine aminotransferase"/>
    <property type="match status" value="1"/>
</dbReference>
<sequence length="455" mass="49301">MTANGSTNGSFSHYHAATSAEAIDSEKQFAAHNYHPLPIVFARAQGTTVWDPEGREYLDFLSAYSAVNQGHCHPKLVAALVDQASRVTLSSRAFYNDVFPRFAQFVTSYFGFDMVLPMNTGAEAVETGIKIARKWGYKVKGIPENKALVLSAENNFHGRTFAAISLSSDPESREHYGPYLPGIGCTIPGTEKPIAYNDKVALREAFEAAGPNLAAFLVEPIQGEAGIVVPDPDYLQEARALCDKHNVLLICDEIQTGIARTGKLLCHEWSGIKPDLVLLGKAISGGMYPVSCVLGSKDVMLTIEAGTHGSTYGGNPLGCAVAIRALEVVREENMVERAEKLGHVFREGLAAIKSPLIETVRGKGLLNAIVIDESKTNGHSAWDLCMLMKEKGLLAKPTHQNIIRLAPPLVITEEEIQKSLEIIKAAVDELPNLKGATENHVIPPPEKKVKIGLEN</sequence>
<evidence type="ECO:0000256" key="2">
    <source>
        <dbReference type="ARBA" id="ARBA00004998"/>
    </source>
</evidence>
<dbReference type="GO" id="GO:0004587">
    <property type="term" value="F:ornithine aminotransferase activity"/>
    <property type="evidence" value="ECO:0007669"/>
    <property type="project" value="UniProtKB-EC"/>
</dbReference>
<dbReference type="SUPFAM" id="SSF53383">
    <property type="entry name" value="PLP-dependent transferases"/>
    <property type="match status" value="1"/>
</dbReference>
<evidence type="ECO:0000256" key="9">
    <source>
        <dbReference type="RuleBase" id="RU365036"/>
    </source>
</evidence>
<evidence type="ECO:0000256" key="1">
    <source>
        <dbReference type="ARBA" id="ARBA00001933"/>
    </source>
</evidence>
<name>A0A9W9QH00_PENBR</name>
<accession>A0A9W9QH00</accession>
<dbReference type="Gene3D" id="3.40.640.10">
    <property type="entry name" value="Type I PLP-dependent aspartate aminotransferase-like (Major domain)"/>
    <property type="match status" value="1"/>
</dbReference>
<keyword evidence="7 8" id="KW-0663">Pyridoxal phosphate</keyword>
<dbReference type="InterPro" id="IPR049704">
    <property type="entry name" value="Aminotrans_3_PPA_site"/>
</dbReference>
<dbReference type="GO" id="GO:0005737">
    <property type="term" value="C:cytoplasm"/>
    <property type="evidence" value="ECO:0007669"/>
    <property type="project" value="TreeGrafter"/>
</dbReference>
<keyword evidence="6 9" id="KW-0808">Transferase</keyword>
<dbReference type="InterPro" id="IPR015422">
    <property type="entry name" value="PyrdxlP-dep_Trfase_small"/>
</dbReference>
<dbReference type="GO" id="GO:0010121">
    <property type="term" value="P:L-arginine catabolic process to proline via ornithine"/>
    <property type="evidence" value="ECO:0007669"/>
    <property type="project" value="TreeGrafter"/>
</dbReference>
<dbReference type="EC" id="2.6.1.13" evidence="4 9"/>
<dbReference type="InterPro" id="IPR015421">
    <property type="entry name" value="PyrdxlP-dep_Trfase_major"/>
</dbReference>
<comment type="catalytic activity">
    <reaction evidence="9">
        <text>a 2-oxocarboxylate + L-ornithine = L-glutamate 5-semialdehyde + an L-alpha-amino acid</text>
        <dbReference type="Rhea" id="RHEA:13877"/>
        <dbReference type="ChEBI" id="CHEBI:35179"/>
        <dbReference type="ChEBI" id="CHEBI:46911"/>
        <dbReference type="ChEBI" id="CHEBI:58066"/>
        <dbReference type="ChEBI" id="CHEBI:59869"/>
        <dbReference type="EC" id="2.6.1.13"/>
    </reaction>
</comment>
<dbReference type="EMBL" id="JAPZBR010000008">
    <property type="protein sequence ID" value="KAJ5340716.1"/>
    <property type="molecule type" value="Genomic_DNA"/>
</dbReference>
<dbReference type="AlphaFoldDB" id="A0A9W9QH00"/>
<dbReference type="FunFam" id="3.90.1150.10:FF:000152">
    <property type="entry name" value="Ornithine aminotransferase"/>
    <property type="match status" value="1"/>
</dbReference>
<evidence type="ECO:0000256" key="6">
    <source>
        <dbReference type="ARBA" id="ARBA00022679"/>
    </source>
</evidence>
<dbReference type="NCBIfam" id="TIGR01885">
    <property type="entry name" value="Orn_aminotrans"/>
    <property type="match status" value="1"/>
</dbReference>
<evidence type="ECO:0000313" key="13">
    <source>
        <dbReference type="Proteomes" id="UP001148299"/>
    </source>
</evidence>
<evidence type="ECO:0000256" key="3">
    <source>
        <dbReference type="ARBA" id="ARBA00008954"/>
    </source>
</evidence>
<dbReference type="InterPro" id="IPR005814">
    <property type="entry name" value="Aminotrans_3"/>
</dbReference>
<dbReference type="InterPro" id="IPR015424">
    <property type="entry name" value="PyrdxlP-dep_Trfase"/>
</dbReference>
<dbReference type="PANTHER" id="PTHR11986:SF18">
    <property type="entry name" value="ORNITHINE AMINOTRANSFERASE, MITOCHONDRIAL"/>
    <property type="match status" value="1"/>
</dbReference>
<evidence type="ECO:0000256" key="7">
    <source>
        <dbReference type="ARBA" id="ARBA00022898"/>
    </source>
</evidence>
<organism evidence="10 12">
    <name type="scientific">Penicillium brevicompactum</name>
    <dbReference type="NCBI Taxonomy" id="5074"/>
    <lineage>
        <taxon>Eukaryota</taxon>
        <taxon>Fungi</taxon>
        <taxon>Dikarya</taxon>
        <taxon>Ascomycota</taxon>
        <taxon>Pezizomycotina</taxon>
        <taxon>Eurotiomycetes</taxon>
        <taxon>Eurotiomycetidae</taxon>
        <taxon>Eurotiales</taxon>
        <taxon>Aspergillaceae</taxon>
        <taxon>Penicillium</taxon>
    </lineage>
</organism>
<comment type="cofactor">
    <cofactor evidence="1 9">
        <name>pyridoxal 5'-phosphate</name>
        <dbReference type="ChEBI" id="CHEBI:597326"/>
    </cofactor>
</comment>
<dbReference type="PIRSF" id="PIRSF000521">
    <property type="entry name" value="Transaminase_4ab_Lys_Orn"/>
    <property type="match status" value="1"/>
</dbReference>
<dbReference type="GO" id="GO:0030170">
    <property type="term" value="F:pyridoxal phosphate binding"/>
    <property type="evidence" value="ECO:0007669"/>
    <property type="project" value="InterPro"/>
</dbReference>
<keyword evidence="13" id="KW-1185">Reference proteome</keyword>
<reference evidence="10" key="1">
    <citation type="submission" date="2022-12" db="EMBL/GenBank/DDBJ databases">
        <authorList>
            <person name="Petersen C."/>
        </authorList>
    </citation>
    <scope>NUCLEOTIDE SEQUENCE</scope>
    <source>
        <strain evidence="10">IBT 35673</strain>
        <strain evidence="11">IBT 35675</strain>
    </source>
</reference>
<reference evidence="10" key="2">
    <citation type="journal article" date="2023" name="IMA Fungus">
        <title>Comparative genomic study of the Penicillium genus elucidates a diverse pangenome and 15 lateral gene transfer events.</title>
        <authorList>
            <person name="Petersen C."/>
            <person name="Sorensen T."/>
            <person name="Nielsen M.R."/>
            <person name="Sondergaard T.E."/>
            <person name="Sorensen J.L."/>
            <person name="Fitzpatrick D.A."/>
            <person name="Frisvad J.C."/>
            <person name="Nielsen K.L."/>
        </authorList>
    </citation>
    <scope>NUCLEOTIDE SEQUENCE</scope>
    <source>
        <strain evidence="10">IBT 35673</strain>
        <strain evidence="11">IBT 35675</strain>
    </source>
</reference>
<evidence type="ECO:0000256" key="8">
    <source>
        <dbReference type="RuleBase" id="RU003560"/>
    </source>
</evidence>
<evidence type="ECO:0000313" key="12">
    <source>
        <dbReference type="Proteomes" id="UP001147695"/>
    </source>
</evidence>
<comment type="pathway">
    <text evidence="2 9">Amino-acid biosynthesis; L-proline biosynthesis; L-glutamate 5-semialdehyde from L-ornithine: step 1/1.</text>
</comment>
<dbReference type="Gene3D" id="3.90.1150.10">
    <property type="entry name" value="Aspartate Aminotransferase, domain 1"/>
    <property type="match status" value="1"/>
</dbReference>
<evidence type="ECO:0000256" key="5">
    <source>
        <dbReference type="ARBA" id="ARBA00022576"/>
    </source>
</evidence>
<evidence type="ECO:0000313" key="10">
    <source>
        <dbReference type="EMBL" id="KAJ5337847.1"/>
    </source>
</evidence>
<dbReference type="InterPro" id="IPR050103">
    <property type="entry name" value="Class-III_PLP-dep_AT"/>
</dbReference>
<dbReference type="GO" id="GO:0019544">
    <property type="term" value="P:L-arginine catabolic process to L-glutamate"/>
    <property type="evidence" value="ECO:0007669"/>
    <property type="project" value="TreeGrafter"/>
</dbReference>
<evidence type="ECO:0000256" key="4">
    <source>
        <dbReference type="ARBA" id="ARBA00012924"/>
    </source>
</evidence>
<comment type="caution">
    <text evidence="10">The sequence shown here is derived from an EMBL/GenBank/DDBJ whole genome shotgun (WGS) entry which is preliminary data.</text>
</comment>
<dbReference type="InterPro" id="IPR010164">
    <property type="entry name" value="Orn_aminotrans"/>
</dbReference>
<gene>
    <name evidence="10" type="ORF">N7452_004575</name>
    <name evidence="11" type="ORF">N7541_009840</name>
</gene>